<dbReference type="InterPro" id="IPR000331">
    <property type="entry name" value="Rap/Ran_GAP_dom"/>
</dbReference>
<organism evidence="6 7">
    <name type="scientific">Ancylostoma duodenale</name>
    <dbReference type="NCBI Taxonomy" id="51022"/>
    <lineage>
        <taxon>Eukaryota</taxon>
        <taxon>Metazoa</taxon>
        <taxon>Ecdysozoa</taxon>
        <taxon>Nematoda</taxon>
        <taxon>Chromadorea</taxon>
        <taxon>Rhabditida</taxon>
        <taxon>Rhabditina</taxon>
        <taxon>Rhabditomorpha</taxon>
        <taxon>Strongyloidea</taxon>
        <taxon>Ancylostomatidae</taxon>
        <taxon>Ancylostomatinae</taxon>
        <taxon>Ancylostoma</taxon>
    </lineage>
</organism>
<dbReference type="Proteomes" id="UP000054047">
    <property type="component" value="Unassembled WGS sequence"/>
</dbReference>
<dbReference type="Gene3D" id="3.40.50.11210">
    <property type="entry name" value="Rap/Ran-GAP"/>
    <property type="match status" value="1"/>
</dbReference>
<dbReference type="InterPro" id="IPR050989">
    <property type="entry name" value="Rap1_Ran_GAP"/>
</dbReference>
<evidence type="ECO:0000256" key="3">
    <source>
        <dbReference type="ARBA" id="ARBA00023054"/>
    </source>
</evidence>
<feature type="domain" description="Rap-GAP" evidence="5">
    <location>
        <begin position="368"/>
        <end position="584"/>
    </location>
</feature>
<dbReference type="OrthoDB" id="2499658at2759"/>
<feature type="compositionally biased region" description="Basic and acidic residues" evidence="4">
    <location>
        <begin position="667"/>
        <end position="677"/>
    </location>
</feature>
<dbReference type="PANTHER" id="PTHR15711:SF32">
    <property type="entry name" value="RAP GTPASE ACTIVATING PROTEIN 1, ISOFORM H"/>
    <property type="match status" value="1"/>
</dbReference>
<gene>
    <name evidence="6" type="ORF">ANCDUO_09136</name>
</gene>
<keyword evidence="2" id="KW-0597">Phosphoprotein</keyword>
<feature type="region of interest" description="Disordered" evidence="4">
    <location>
        <begin position="621"/>
        <end position="718"/>
    </location>
</feature>
<dbReference type="InterPro" id="IPR035974">
    <property type="entry name" value="Rap/Ran-GAP_sf"/>
</dbReference>
<dbReference type="Pfam" id="PF02145">
    <property type="entry name" value="Rap_GAP"/>
    <property type="match status" value="1"/>
</dbReference>
<dbReference type="GO" id="GO:0051056">
    <property type="term" value="P:regulation of small GTPase mediated signal transduction"/>
    <property type="evidence" value="ECO:0007669"/>
    <property type="project" value="InterPro"/>
</dbReference>
<reference evidence="6 7" key="1">
    <citation type="submission" date="2013-12" db="EMBL/GenBank/DDBJ databases">
        <title>Draft genome of the parsitic nematode Ancylostoma duodenale.</title>
        <authorList>
            <person name="Mitreva M."/>
        </authorList>
    </citation>
    <scope>NUCLEOTIDE SEQUENCE [LARGE SCALE GENOMIC DNA]</scope>
    <source>
        <strain evidence="6 7">Zhejiang</strain>
    </source>
</reference>
<accession>A0A0C2GHD3</accession>
<dbReference type="PANTHER" id="PTHR15711">
    <property type="entry name" value="RAP GTPASE-ACTIVATING PROTEIN"/>
    <property type="match status" value="1"/>
</dbReference>
<dbReference type="Pfam" id="PF21022">
    <property type="entry name" value="Rap-GAP_dimer"/>
    <property type="match status" value="1"/>
</dbReference>
<evidence type="ECO:0000313" key="7">
    <source>
        <dbReference type="Proteomes" id="UP000054047"/>
    </source>
</evidence>
<evidence type="ECO:0000256" key="2">
    <source>
        <dbReference type="ARBA" id="ARBA00022553"/>
    </source>
</evidence>
<name>A0A0C2GHD3_9BILA</name>
<feature type="region of interest" description="Disordered" evidence="4">
    <location>
        <begin position="1"/>
        <end position="56"/>
    </location>
</feature>
<keyword evidence="7" id="KW-1185">Reference proteome</keyword>
<dbReference type="EMBL" id="KN730813">
    <property type="protein sequence ID" value="KIH60605.1"/>
    <property type="molecule type" value="Genomic_DNA"/>
</dbReference>
<feature type="region of interest" description="Disordered" evidence="4">
    <location>
        <begin position="932"/>
        <end position="952"/>
    </location>
</feature>
<evidence type="ECO:0000256" key="1">
    <source>
        <dbReference type="ARBA" id="ARBA00022468"/>
    </source>
</evidence>
<feature type="compositionally biased region" description="Basic residues" evidence="4">
    <location>
        <begin position="697"/>
        <end position="707"/>
    </location>
</feature>
<dbReference type="PROSITE" id="PS50085">
    <property type="entry name" value="RAPGAP"/>
    <property type="match status" value="1"/>
</dbReference>
<dbReference type="GO" id="GO:0005737">
    <property type="term" value="C:cytoplasm"/>
    <property type="evidence" value="ECO:0007669"/>
    <property type="project" value="TreeGrafter"/>
</dbReference>
<dbReference type="Gene3D" id="6.10.140.210">
    <property type="match status" value="1"/>
</dbReference>
<protein>
    <submittedName>
        <fullName evidence="6">Rap/ran-GAP</fullName>
    </submittedName>
</protein>
<evidence type="ECO:0000259" key="5">
    <source>
        <dbReference type="PROSITE" id="PS50085"/>
    </source>
</evidence>
<dbReference type="SUPFAM" id="SSF111347">
    <property type="entry name" value="Rap/Ran-GAP"/>
    <property type="match status" value="1"/>
</dbReference>
<dbReference type="AlphaFoldDB" id="A0A0C2GHD3"/>
<sequence length="952" mass="105817">MCSTEQSIPPPRRMRFIDSSEDEAEGDSRGGLIGMEKQYPTAKFGARRRARMAPSLAPIREPFRESVSDYTPPNRAASTDCVVQAVGAAQAPTTLPKRLSSTSLMMSSENEFKVMAAGKLIEAMENLKKAEMVPFKGSTESLPASSPRRPSSGKSPFDFLGYILGKKTSEKSLNNLVSPPILISSTCTAVSLQELPSANGERKRDNMQTRDIMKEMLQRPGPYPQIVLPPTGFWMDGVSQNNMYLDQEIMGANTNSCARFKLETDETSHCYRRYFYGRVSVLAAEHHDFIAMDPAVGPLVLSVRTEVISSQDHFRIMLRTKKGTTHKIISASALADRPSASRMARLLSEEITTEQFTPVAFPGGSELIVQYDEHVLTNTYKFGVIYQRSGQISEEELFGNARGGPAFQEFLNVLGDTVELQGFSGYRGGLDTVHGQTGLQAVYTEFRGREAMFHVSTMLPYTLGDQQQLQRKRHIGNDIVAIIFQEQNTPFAPDMIASNFLHAYIVVQPIDALTDKVRYRVSVAARDDVPFFGPTLPAPSIFKKGQDFRNFLLTKLINAENAAYKSAKFAKLAERTRSSLLDSLFANLKGRAEFYGSPLLETTESSGGLFSSVKKALIGRSRSVSQEVAQPARAVSMSTPTRAFSVPKRTANSERDKSSSSSGTSSLRRESPVRDDQSDSQADEDTLPAAVSPSRGVQRRIVNRHLNTRPPYHSQPKLEWELSSVDNDSPENEIDSDTGMTAQGANFKDRLGGTVLACYLCFTTADLVYSIERINISQLITTWPDRKLLEIILHPKPNREVNKLIGLRSIGRLLRPKSGVFSMKRNMCISLSLIIIRMALSQESMSSTDQPSTRLSCTFCADDCHSVDAKKLESLMMDIDRLSGEKSDLLRQNVSCKTDIKKLKERQSCLSDELERANEEIARLRRMIKRPEKTAATVHQTTHERSYSDVSV</sequence>
<dbReference type="FunFam" id="3.40.50.11210:FF:000002">
    <property type="entry name" value="Signal-induced proliferation-associated 1-like protein 1"/>
    <property type="match status" value="1"/>
</dbReference>
<evidence type="ECO:0000256" key="4">
    <source>
        <dbReference type="SAM" id="MobiDB-lite"/>
    </source>
</evidence>
<evidence type="ECO:0000313" key="6">
    <source>
        <dbReference type="EMBL" id="KIH60605.1"/>
    </source>
</evidence>
<dbReference type="GO" id="GO:0005096">
    <property type="term" value="F:GTPase activator activity"/>
    <property type="evidence" value="ECO:0007669"/>
    <property type="project" value="UniProtKB-KW"/>
</dbReference>
<keyword evidence="3" id="KW-0175">Coiled coil</keyword>
<keyword evidence="1" id="KW-0343">GTPase activation</keyword>
<proteinExistence type="predicted"/>
<feature type="compositionally biased region" description="Basic and acidic residues" evidence="4">
    <location>
        <begin position="941"/>
        <end position="952"/>
    </location>
</feature>